<gene>
    <name evidence="2" type="ORF">AMD01_08115</name>
</gene>
<proteinExistence type="predicted"/>
<protein>
    <recommendedName>
        <fullName evidence="4">DUF1294 domain-containing protein</fullName>
    </recommendedName>
</protein>
<keyword evidence="1" id="KW-1133">Transmembrane helix</keyword>
<keyword evidence="1" id="KW-0812">Transmembrane</keyword>
<organism evidence="2 3">
    <name type="scientific">Priestia koreensis</name>
    <dbReference type="NCBI Taxonomy" id="284581"/>
    <lineage>
        <taxon>Bacteria</taxon>
        <taxon>Bacillati</taxon>
        <taxon>Bacillota</taxon>
        <taxon>Bacilli</taxon>
        <taxon>Bacillales</taxon>
        <taxon>Bacillaceae</taxon>
        <taxon>Priestia</taxon>
    </lineage>
</organism>
<evidence type="ECO:0000313" key="2">
    <source>
        <dbReference type="EMBL" id="KOO47039.1"/>
    </source>
</evidence>
<accession>A0A0M0L7P1</accession>
<keyword evidence="3" id="KW-1185">Reference proteome</keyword>
<dbReference type="OrthoDB" id="1698854at2"/>
<evidence type="ECO:0008006" key="4">
    <source>
        <dbReference type="Google" id="ProtNLM"/>
    </source>
</evidence>
<name>A0A0M0L7P1_9BACI</name>
<dbReference type="EMBL" id="LILC01000011">
    <property type="protein sequence ID" value="KOO47039.1"/>
    <property type="molecule type" value="Genomic_DNA"/>
</dbReference>
<dbReference type="STRING" id="284581.AMD01_08115"/>
<dbReference type="PATRIC" id="fig|284581.3.peg.3676"/>
<comment type="caution">
    <text evidence="2">The sequence shown here is derived from an EMBL/GenBank/DDBJ whole genome shotgun (WGS) entry which is preliminary data.</text>
</comment>
<evidence type="ECO:0000313" key="3">
    <source>
        <dbReference type="Proteomes" id="UP000037558"/>
    </source>
</evidence>
<feature type="transmembrane region" description="Helical" evidence="1">
    <location>
        <begin position="20"/>
        <end position="39"/>
    </location>
</feature>
<sequence length="71" mass="8414">MWTDKRRAVRHEWRISEKTIWIVSIIFGAFGTTIGMFVCRHKTKHVQFKMGLPLLAVVDLILLVEWMSRTQ</sequence>
<dbReference type="Proteomes" id="UP000037558">
    <property type="component" value="Unassembled WGS sequence"/>
</dbReference>
<keyword evidence="1" id="KW-0472">Membrane</keyword>
<dbReference type="InterPro" id="IPR010718">
    <property type="entry name" value="DUF1294"/>
</dbReference>
<evidence type="ECO:0000256" key="1">
    <source>
        <dbReference type="SAM" id="Phobius"/>
    </source>
</evidence>
<dbReference type="Pfam" id="PF06961">
    <property type="entry name" value="DUF1294"/>
    <property type="match status" value="1"/>
</dbReference>
<dbReference type="AlphaFoldDB" id="A0A0M0L7P1"/>
<reference evidence="3" key="1">
    <citation type="submission" date="2015-08" db="EMBL/GenBank/DDBJ databases">
        <title>Fjat-14210 dsm16467.</title>
        <authorList>
            <person name="Liu B."/>
            <person name="Wang J."/>
            <person name="Zhu Y."/>
            <person name="Liu G."/>
            <person name="Chen Q."/>
            <person name="Chen Z."/>
            <person name="Lan J."/>
            <person name="Che J."/>
            <person name="Ge C."/>
            <person name="Shi H."/>
            <person name="Pan Z."/>
            <person name="Liu X."/>
        </authorList>
    </citation>
    <scope>NUCLEOTIDE SEQUENCE [LARGE SCALE GENOMIC DNA]</scope>
    <source>
        <strain evidence="3">DSM 16467</strain>
    </source>
</reference>